<dbReference type="GeneID" id="107077422"/>
<reference evidence="2" key="2">
    <citation type="submission" date="2025-08" db="UniProtKB">
        <authorList>
            <consortium name="Ensembl"/>
        </authorList>
    </citation>
    <scope>IDENTIFICATION</scope>
</reference>
<feature type="domain" description="Domain of unknown function with conserved HDNR motif" evidence="1">
    <location>
        <begin position="2"/>
        <end position="126"/>
    </location>
</feature>
<dbReference type="PANTHER" id="PTHR35539">
    <property type="entry name" value="CDNA SEQUENCE BC048562"/>
    <property type="match status" value="1"/>
</dbReference>
<dbReference type="eggNOG" id="ENOG502S51K">
    <property type="taxonomic scope" value="Eukaryota"/>
</dbReference>
<keyword evidence="3" id="KW-1185">Reference proteome</keyword>
<reference evidence="3" key="1">
    <citation type="submission" date="2011-12" db="EMBL/GenBank/DDBJ databases">
        <title>The Draft Genome of Lepisosteus oculatus.</title>
        <authorList>
            <consortium name="The Broad Institute Genome Assembly &amp; Analysis Group"/>
            <consortium name="Computational R&amp;D Group"/>
            <consortium name="and Sequencing Platform"/>
            <person name="Di Palma F."/>
            <person name="Alfoldi J."/>
            <person name="Johnson J."/>
            <person name="Berlin A."/>
            <person name="Gnerre S."/>
            <person name="Jaffe D."/>
            <person name="MacCallum I."/>
            <person name="Young S."/>
            <person name="Walker B.J."/>
            <person name="Lander E.S."/>
            <person name="Lindblad-Toh K."/>
        </authorList>
    </citation>
    <scope>NUCLEOTIDE SEQUENCE [LARGE SCALE GENOMIC DNA]</scope>
</reference>
<dbReference type="AlphaFoldDB" id="W5N682"/>
<organism evidence="2 3">
    <name type="scientific">Lepisosteus oculatus</name>
    <name type="common">Spotted gar</name>
    <dbReference type="NCBI Taxonomy" id="7918"/>
    <lineage>
        <taxon>Eukaryota</taxon>
        <taxon>Metazoa</taxon>
        <taxon>Chordata</taxon>
        <taxon>Craniata</taxon>
        <taxon>Vertebrata</taxon>
        <taxon>Euteleostomi</taxon>
        <taxon>Actinopterygii</taxon>
        <taxon>Neopterygii</taxon>
        <taxon>Holostei</taxon>
        <taxon>Semionotiformes</taxon>
        <taxon>Lepisosteidae</taxon>
        <taxon>Lepisosteus</taxon>
    </lineage>
</organism>
<reference evidence="2" key="3">
    <citation type="submission" date="2025-09" db="UniProtKB">
        <authorList>
            <consortium name="Ensembl"/>
        </authorList>
    </citation>
    <scope>IDENTIFICATION</scope>
</reference>
<dbReference type="OrthoDB" id="10045229at2759"/>
<sequence>MPRDLAGSWFPTGYHGHTRSKSRNDFLQEYRLAARPCPPERLIQRLRENPRKHSFSKHDNRHVFQGNAVYFESGLGTRRVKTAIAEGANFKPDLIAWAPLKEELAKAGPAHSTYRASYWHAQPPAAHSRFLLPHRLLPAPETYTTTYRHTYSHCQPNPSVLTDMMTGRVVTRPLEKEVTFAYMNGRLEPKTSQPRRPHTSLAPLSVSDCLKWHVTQ</sequence>
<dbReference type="Pfam" id="PF15115">
    <property type="entry name" value="HDNR"/>
    <property type="match status" value="1"/>
</dbReference>
<dbReference type="Proteomes" id="UP000018468">
    <property type="component" value="Linkage group LG5"/>
</dbReference>
<dbReference type="InterPro" id="IPR029369">
    <property type="entry name" value="HDNR"/>
</dbReference>
<dbReference type="RefSeq" id="XP_015203444.1">
    <property type="nucleotide sequence ID" value="XM_015347958.1"/>
</dbReference>
<dbReference type="GeneTree" id="ENSGT00390000002177"/>
<evidence type="ECO:0000313" key="2">
    <source>
        <dbReference type="Ensembl" id="ENSLOCP00000016141.1"/>
    </source>
</evidence>
<dbReference type="Ensembl" id="ENSLOCT00000016171.1">
    <property type="protein sequence ID" value="ENSLOCP00000016141.1"/>
    <property type="gene ID" value="ENSLOCG00000013104.1"/>
</dbReference>
<dbReference type="EMBL" id="AHAT01029335">
    <property type="status" value="NOT_ANNOTATED_CDS"/>
    <property type="molecule type" value="Genomic_DNA"/>
</dbReference>
<dbReference type="HOGENOM" id="CLU_089439_0_0_1"/>
<name>W5N682_LEPOC</name>
<dbReference type="InParanoid" id="W5N682"/>
<evidence type="ECO:0000313" key="3">
    <source>
        <dbReference type="Proteomes" id="UP000018468"/>
    </source>
</evidence>
<proteinExistence type="predicted"/>
<dbReference type="OMA" id="NDFICEY"/>
<accession>W5N682</accession>
<dbReference type="Bgee" id="ENSLOCG00000013104">
    <property type="expression patterns" value="Expressed in testis and 4 other cell types or tissues"/>
</dbReference>
<dbReference type="PANTHER" id="PTHR35539:SF1">
    <property type="entry name" value="CDNA SEQUENCE BC048562"/>
    <property type="match status" value="1"/>
</dbReference>
<evidence type="ECO:0000259" key="1">
    <source>
        <dbReference type="Pfam" id="PF15115"/>
    </source>
</evidence>
<protein>
    <submittedName>
        <fullName evidence="2">Linkage group 5 C3orf84 homolog</fullName>
    </submittedName>
</protein>